<dbReference type="InterPro" id="IPR025877">
    <property type="entry name" value="MobA-like_NTP_Trfase"/>
</dbReference>
<reference evidence="10 11" key="1">
    <citation type="submission" date="2020-08" db="EMBL/GenBank/DDBJ databases">
        <title>Sequencing the genomes of 1000 actinobacteria strains.</title>
        <authorList>
            <person name="Klenk H.-P."/>
        </authorList>
    </citation>
    <scope>NUCLEOTIDE SEQUENCE [LARGE SCALE GENOMIC DNA]</scope>
    <source>
        <strain evidence="10 11">DSM 46659</strain>
    </source>
</reference>
<dbReference type="GO" id="GO:0046872">
    <property type="term" value="F:metal ion binding"/>
    <property type="evidence" value="ECO:0007669"/>
    <property type="project" value="UniProtKB-KW"/>
</dbReference>
<evidence type="ECO:0000313" key="10">
    <source>
        <dbReference type="EMBL" id="MBB6172117.1"/>
    </source>
</evidence>
<protein>
    <submittedName>
        <fullName evidence="10">Molybdopterin-guanine dinucleotide biosynthesis protein A</fullName>
    </submittedName>
</protein>
<feature type="region of interest" description="Disordered" evidence="8">
    <location>
        <begin position="187"/>
        <end position="212"/>
    </location>
</feature>
<evidence type="ECO:0000256" key="2">
    <source>
        <dbReference type="ARBA" id="ARBA00022679"/>
    </source>
</evidence>
<dbReference type="PANTHER" id="PTHR19136">
    <property type="entry name" value="MOLYBDENUM COFACTOR GUANYLYLTRANSFERASE"/>
    <property type="match status" value="1"/>
</dbReference>
<evidence type="ECO:0000256" key="3">
    <source>
        <dbReference type="ARBA" id="ARBA00022723"/>
    </source>
</evidence>
<dbReference type="CDD" id="cd02503">
    <property type="entry name" value="MobA"/>
    <property type="match status" value="1"/>
</dbReference>
<dbReference type="RefSeq" id="WP_184075465.1">
    <property type="nucleotide sequence ID" value="NZ_JACHDS010000001.1"/>
</dbReference>
<dbReference type="Proteomes" id="UP000546642">
    <property type="component" value="Unassembled WGS sequence"/>
</dbReference>
<dbReference type="SUPFAM" id="SSF53448">
    <property type="entry name" value="Nucleotide-diphospho-sugar transferases"/>
    <property type="match status" value="1"/>
</dbReference>
<dbReference type="GO" id="GO:0005525">
    <property type="term" value="F:GTP binding"/>
    <property type="evidence" value="ECO:0007669"/>
    <property type="project" value="UniProtKB-KW"/>
</dbReference>
<comment type="caution">
    <text evidence="10">The sequence shown here is derived from an EMBL/GenBank/DDBJ whole genome shotgun (WGS) entry which is preliminary data.</text>
</comment>
<evidence type="ECO:0000313" key="11">
    <source>
        <dbReference type="Proteomes" id="UP000546642"/>
    </source>
</evidence>
<evidence type="ECO:0000256" key="8">
    <source>
        <dbReference type="SAM" id="MobiDB-lite"/>
    </source>
</evidence>
<evidence type="ECO:0000256" key="5">
    <source>
        <dbReference type="ARBA" id="ARBA00022842"/>
    </source>
</evidence>
<dbReference type="AlphaFoldDB" id="A0A7W9YH99"/>
<dbReference type="InterPro" id="IPR013482">
    <property type="entry name" value="Molybde_CF_guanTrfase"/>
</dbReference>
<keyword evidence="5" id="KW-0460">Magnesium</keyword>
<dbReference type="PANTHER" id="PTHR19136:SF81">
    <property type="entry name" value="MOLYBDENUM COFACTOR GUANYLYLTRANSFERASE"/>
    <property type="match status" value="1"/>
</dbReference>
<keyword evidence="3" id="KW-0479">Metal-binding</keyword>
<keyword evidence="7" id="KW-0501">Molybdenum cofactor biosynthesis</keyword>
<sequence>MSVPDHPFDAVILAGGAARRMGGADKPGMDVGGATLLERVAASVPDARRIVVVGPRRPRPRARYVREDPPGGGPVPALRAGLAEVEAASCALLGADLPFLRPEHIGRLRRAASGRSGAVFVDAAGQRQWLVGFWDTAVLRTALAAYTGRSLRGLLGPLNPAPVAVPEPGDPALSDCDTPEDLARARALIHPSNSENGTASRRNPRMSRNFDR</sequence>
<organism evidence="10 11">
    <name type="scientific">Nocardiopsis mwathae</name>
    <dbReference type="NCBI Taxonomy" id="1472723"/>
    <lineage>
        <taxon>Bacteria</taxon>
        <taxon>Bacillati</taxon>
        <taxon>Actinomycetota</taxon>
        <taxon>Actinomycetes</taxon>
        <taxon>Streptosporangiales</taxon>
        <taxon>Nocardiopsidaceae</taxon>
        <taxon>Nocardiopsis</taxon>
    </lineage>
</organism>
<feature type="compositionally biased region" description="Polar residues" evidence="8">
    <location>
        <begin position="191"/>
        <end position="201"/>
    </location>
</feature>
<dbReference type="GO" id="GO:0006777">
    <property type="term" value="P:Mo-molybdopterin cofactor biosynthetic process"/>
    <property type="evidence" value="ECO:0007669"/>
    <property type="project" value="UniProtKB-KW"/>
</dbReference>
<dbReference type="EMBL" id="JACHDS010000001">
    <property type="protein sequence ID" value="MBB6172117.1"/>
    <property type="molecule type" value="Genomic_DNA"/>
</dbReference>
<keyword evidence="1" id="KW-0963">Cytoplasm</keyword>
<keyword evidence="11" id="KW-1185">Reference proteome</keyword>
<dbReference type="GO" id="GO:0016779">
    <property type="term" value="F:nucleotidyltransferase activity"/>
    <property type="evidence" value="ECO:0007669"/>
    <property type="project" value="UniProtKB-ARBA"/>
</dbReference>
<evidence type="ECO:0000256" key="4">
    <source>
        <dbReference type="ARBA" id="ARBA00022741"/>
    </source>
</evidence>
<dbReference type="Pfam" id="PF12804">
    <property type="entry name" value="NTP_transf_3"/>
    <property type="match status" value="1"/>
</dbReference>
<gene>
    <name evidence="10" type="ORF">HNR23_002177</name>
</gene>
<feature type="domain" description="MobA-like NTP transferase" evidence="9">
    <location>
        <begin position="10"/>
        <end position="156"/>
    </location>
</feature>
<dbReference type="InterPro" id="IPR029044">
    <property type="entry name" value="Nucleotide-diphossugar_trans"/>
</dbReference>
<keyword evidence="2" id="KW-0808">Transferase</keyword>
<name>A0A7W9YH99_9ACTN</name>
<accession>A0A7W9YH99</accession>
<dbReference type="Gene3D" id="3.90.550.10">
    <property type="entry name" value="Spore Coat Polysaccharide Biosynthesis Protein SpsA, Chain A"/>
    <property type="match status" value="1"/>
</dbReference>
<evidence type="ECO:0000259" key="9">
    <source>
        <dbReference type="Pfam" id="PF12804"/>
    </source>
</evidence>
<evidence type="ECO:0000256" key="1">
    <source>
        <dbReference type="ARBA" id="ARBA00022490"/>
    </source>
</evidence>
<evidence type="ECO:0000256" key="6">
    <source>
        <dbReference type="ARBA" id="ARBA00023134"/>
    </source>
</evidence>
<proteinExistence type="predicted"/>
<evidence type="ECO:0000256" key="7">
    <source>
        <dbReference type="ARBA" id="ARBA00023150"/>
    </source>
</evidence>
<keyword evidence="6" id="KW-0342">GTP-binding</keyword>
<keyword evidence="4" id="KW-0547">Nucleotide-binding</keyword>